<gene>
    <name evidence="2" type="ORF">VTL71DRAFT_9705</name>
</gene>
<keyword evidence="1" id="KW-1133">Transmembrane helix</keyword>
<feature type="transmembrane region" description="Helical" evidence="1">
    <location>
        <begin position="202"/>
        <end position="222"/>
    </location>
</feature>
<evidence type="ECO:0000256" key="1">
    <source>
        <dbReference type="SAM" id="Phobius"/>
    </source>
</evidence>
<evidence type="ECO:0000313" key="3">
    <source>
        <dbReference type="Proteomes" id="UP001595075"/>
    </source>
</evidence>
<evidence type="ECO:0008006" key="4">
    <source>
        <dbReference type="Google" id="ProtNLM"/>
    </source>
</evidence>
<accession>A0ABR4BRM6</accession>
<feature type="transmembrane region" description="Helical" evidence="1">
    <location>
        <begin position="26"/>
        <end position="43"/>
    </location>
</feature>
<comment type="caution">
    <text evidence="2">The sequence shown here is derived from an EMBL/GenBank/DDBJ whole genome shotgun (WGS) entry which is preliminary data.</text>
</comment>
<feature type="transmembrane region" description="Helical" evidence="1">
    <location>
        <begin position="163"/>
        <end position="182"/>
    </location>
</feature>
<dbReference type="Proteomes" id="UP001595075">
    <property type="component" value="Unassembled WGS sequence"/>
</dbReference>
<dbReference type="EMBL" id="JAZHXI010000023">
    <property type="protein sequence ID" value="KAL2060310.1"/>
    <property type="molecule type" value="Genomic_DNA"/>
</dbReference>
<reference evidence="2 3" key="1">
    <citation type="journal article" date="2024" name="Commun. Biol.">
        <title>Comparative genomic analysis of thermophilic fungi reveals convergent evolutionary adaptations and gene losses.</title>
        <authorList>
            <person name="Steindorff A.S."/>
            <person name="Aguilar-Pontes M.V."/>
            <person name="Robinson A.J."/>
            <person name="Andreopoulos B."/>
            <person name="LaButti K."/>
            <person name="Kuo A."/>
            <person name="Mondo S."/>
            <person name="Riley R."/>
            <person name="Otillar R."/>
            <person name="Haridas S."/>
            <person name="Lipzen A."/>
            <person name="Grimwood J."/>
            <person name="Schmutz J."/>
            <person name="Clum A."/>
            <person name="Reid I.D."/>
            <person name="Moisan M.C."/>
            <person name="Butler G."/>
            <person name="Nguyen T.T.M."/>
            <person name="Dewar K."/>
            <person name="Conant G."/>
            <person name="Drula E."/>
            <person name="Henrissat B."/>
            <person name="Hansel C."/>
            <person name="Singer S."/>
            <person name="Hutchinson M.I."/>
            <person name="de Vries R.P."/>
            <person name="Natvig D.O."/>
            <person name="Powell A.J."/>
            <person name="Tsang A."/>
            <person name="Grigoriev I.V."/>
        </authorList>
    </citation>
    <scope>NUCLEOTIDE SEQUENCE [LARGE SCALE GENOMIC DNA]</scope>
    <source>
        <strain evidence="2 3">CBS 494.80</strain>
    </source>
</reference>
<keyword evidence="3" id="KW-1185">Reference proteome</keyword>
<name>A0ABR4BRM6_9HELO</name>
<feature type="transmembrane region" description="Helical" evidence="1">
    <location>
        <begin position="50"/>
        <end position="69"/>
    </location>
</feature>
<organism evidence="2 3">
    <name type="scientific">Oculimacula yallundae</name>
    <dbReference type="NCBI Taxonomy" id="86028"/>
    <lineage>
        <taxon>Eukaryota</taxon>
        <taxon>Fungi</taxon>
        <taxon>Dikarya</taxon>
        <taxon>Ascomycota</taxon>
        <taxon>Pezizomycotina</taxon>
        <taxon>Leotiomycetes</taxon>
        <taxon>Helotiales</taxon>
        <taxon>Ploettnerulaceae</taxon>
        <taxon>Oculimacula</taxon>
    </lineage>
</organism>
<protein>
    <recommendedName>
        <fullName evidence="4">Transmembrane protein</fullName>
    </recommendedName>
</protein>
<keyword evidence="1" id="KW-0812">Transmembrane</keyword>
<keyword evidence="1" id="KW-0472">Membrane</keyword>
<sequence length="285" mass="32432">MENPANLSSTLVLWSLSSLPSSKDGYALYLFFLFSSGVLACILHRHTFELISSSFTFSLTSIFSSLYLPLLEYELIVHILAPSFLGFAHHFRYSPFPDRILLAGFSNTLFATYLPLTASHPSNSWITPIHFHIWTCLSWFLARQVGLEPFAVLSHLIRMALGWKVLVIHLSLLSNLVLSWFGFTRAWRDGRCETGWRRKISLVYGIVVVYWGISSFYLRVCLDCMPLVVCKGWMGLICIACVGAVLLLAACWIYLFIFLLRDCYGEHGEIQKKHEESSQRKSISA</sequence>
<proteinExistence type="predicted"/>
<evidence type="ECO:0000313" key="2">
    <source>
        <dbReference type="EMBL" id="KAL2060310.1"/>
    </source>
</evidence>
<feature type="transmembrane region" description="Helical" evidence="1">
    <location>
        <begin position="234"/>
        <end position="260"/>
    </location>
</feature>